<gene>
    <name evidence="2" type="ORF">BOX37_03985</name>
</gene>
<dbReference type="OrthoDB" id="4571656at2"/>
<dbReference type="Proteomes" id="UP000183810">
    <property type="component" value="Chromosome"/>
</dbReference>
<accession>A0A1J0W116</accession>
<protein>
    <recommendedName>
        <fullName evidence="4">PPE family domain-containing protein</fullName>
    </recommendedName>
</protein>
<reference evidence="2" key="1">
    <citation type="submission" date="2016-11" db="EMBL/GenBank/DDBJ databases">
        <authorList>
            <person name="Jaros S."/>
            <person name="Januszkiewicz K."/>
            <person name="Wedrychowicz H."/>
        </authorList>
    </citation>
    <scope>NUCLEOTIDE SEQUENCE [LARGE SCALE GENOMIC DNA]</scope>
    <source>
        <strain evidence="2">Y48</strain>
    </source>
</reference>
<keyword evidence="3" id="KW-1185">Reference proteome</keyword>
<dbReference type="AlphaFoldDB" id="A0A1J0W116"/>
<dbReference type="EMBL" id="CP018082">
    <property type="protein sequence ID" value="APE38008.1"/>
    <property type="molecule type" value="Genomic_DNA"/>
</dbReference>
<sequence length="433" mass="41998">MEPDPTVLDLLQGSALAPLLDLPVSGILDQLGLPPLPQIPEFPPLPDFPPLPMLDLAALMQPLTDLASAFGTGQIAPTAPAESTGDPAAAPTEAAVDPSQVLSLVSSTLESVLSLGSSALQMAMSMWQGAGADSATDKAAQTVAPTAAIGSQATAMNSINTGALVSVGTGKLQLAAIISKYLATTAATAPFLATPPGQAFLIANTVETVAEGSAVVAKTRSELAVQGASVTTAGEKVPVPGAPTGMDVADQLSQLLGLLQPLMGLATTGVQTATKLAEHHATLTAATEAETDRADSPGAVAAGGGFAGGGVGGAGAAVGRAAAALNPWPGTRAAGVVGPSTSGFAAPGTPGEHATGAAGRGMGMGGGMMPMGAGAGAAAGRAGESIDDATRTHLVTDYGDEVVGDIDAVATPVVGAAAAEPNAAPPPDKELTL</sequence>
<feature type="region of interest" description="Disordered" evidence="1">
    <location>
        <begin position="75"/>
        <end position="94"/>
    </location>
</feature>
<evidence type="ECO:0000313" key="3">
    <source>
        <dbReference type="Proteomes" id="UP000183810"/>
    </source>
</evidence>
<evidence type="ECO:0008006" key="4">
    <source>
        <dbReference type="Google" id="ProtNLM"/>
    </source>
</evidence>
<evidence type="ECO:0000313" key="2">
    <source>
        <dbReference type="EMBL" id="APE38008.1"/>
    </source>
</evidence>
<evidence type="ECO:0000256" key="1">
    <source>
        <dbReference type="SAM" id="MobiDB-lite"/>
    </source>
</evidence>
<proteinExistence type="predicted"/>
<organism evidence="2 3">
    <name type="scientific">Nocardia mangyaensis</name>
    <dbReference type="NCBI Taxonomy" id="2213200"/>
    <lineage>
        <taxon>Bacteria</taxon>
        <taxon>Bacillati</taxon>
        <taxon>Actinomycetota</taxon>
        <taxon>Actinomycetes</taxon>
        <taxon>Mycobacteriales</taxon>
        <taxon>Nocardiaceae</taxon>
        <taxon>Nocardia</taxon>
    </lineage>
</organism>
<dbReference type="KEGG" id="nsl:BOX37_03985"/>
<name>A0A1J0W116_9NOCA</name>